<comment type="caution">
    <text evidence="4">The sequence shown here is derived from an EMBL/GenBank/DDBJ whole genome shotgun (WGS) entry which is preliminary data.</text>
</comment>
<proteinExistence type="predicted"/>
<evidence type="ECO:0000256" key="2">
    <source>
        <dbReference type="SAM" id="Phobius"/>
    </source>
</evidence>
<keyword evidence="2" id="KW-0472">Membrane</keyword>
<keyword evidence="5" id="KW-1185">Reference proteome</keyword>
<sequence length="202" mass="20574">MAGQQDLDGPGDEHVLPDVADDLDEESYRRLTGKRRARLLRQRIAFAVVVLLVLAVGGGAYLVWTDRWHPGGEPTAATATPTCVPATAPALLGPPEVTVDVLNGTTRRGLAGTVSAELRARGFVVANVGNAPQATGPATAVVTYPPAALAQAATVGARFPDVQLVEDPAAAVVSVSLGDGYQQLLAEDALAAPVPAAPAGAC</sequence>
<dbReference type="Gene3D" id="3.30.70.2390">
    <property type="match status" value="1"/>
</dbReference>
<dbReference type="InterPro" id="IPR027381">
    <property type="entry name" value="LytR/CpsA/Psr_C"/>
</dbReference>
<accession>A0A7Y9DKG9</accession>
<evidence type="ECO:0000259" key="3">
    <source>
        <dbReference type="Pfam" id="PF13399"/>
    </source>
</evidence>
<name>A0A7Y9DKG9_9ACTN</name>
<dbReference type="EMBL" id="JACCBB010000001">
    <property type="protein sequence ID" value="NYD22233.1"/>
    <property type="molecule type" value="Genomic_DNA"/>
</dbReference>
<dbReference type="Proteomes" id="UP000521922">
    <property type="component" value="Unassembled WGS sequence"/>
</dbReference>
<feature type="region of interest" description="Disordered" evidence="1">
    <location>
        <begin position="1"/>
        <end position="20"/>
    </location>
</feature>
<protein>
    <recommendedName>
        <fullName evidence="3">LytR/CpsA/Psr regulator C-terminal domain-containing protein</fullName>
    </recommendedName>
</protein>
<gene>
    <name evidence="4" type="ORF">BJ968_001773</name>
</gene>
<dbReference type="RefSeq" id="WP_179751060.1">
    <property type="nucleotide sequence ID" value="NZ_BAAAGN010000007.1"/>
</dbReference>
<evidence type="ECO:0000313" key="4">
    <source>
        <dbReference type="EMBL" id="NYD22233.1"/>
    </source>
</evidence>
<keyword evidence="2" id="KW-0812">Transmembrane</keyword>
<feature type="domain" description="LytR/CpsA/Psr regulator C-terminal" evidence="3">
    <location>
        <begin position="96"/>
        <end position="181"/>
    </location>
</feature>
<evidence type="ECO:0000313" key="5">
    <source>
        <dbReference type="Proteomes" id="UP000521922"/>
    </source>
</evidence>
<reference evidence="4 5" key="1">
    <citation type="submission" date="2020-07" db="EMBL/GenBank/DDBJ databases">
        <title>Sequencing the genomes of 1000 actinobacteria strains.</title>
        <authorList>
            <person name="Klenk H.-P."/>
        </authorList>
    </citation>
    <scope>NUCLEOTIDE SEQUENCE [LARGE SCALE GENOMIC DNA]</scope>
    <source>
        <strain evidence="4 5">DSM 7487</strain>
    </source>
</reference>
<keyword evidence="2" id="KW-1133">Transmembrane helix</keyword>
<dbReference type="Pfam" id="PF13399">
    <property type="entry name" value="LytR_C"/>
    <property type="match status" value="1"/>
</dbReference>
<organism evidence="4 5">
    <name type="scientific">Kineococcus aurantiacus</name>
    <dbReference type="NCBI Taxonomy" id="37633"/>
    <lineage>
        <taxon>Bacteria</taxon>
        <taxon>Bacillati</taxon>
        <taxon>Actinomycetota</taxon>
        <taxon>Actinomycetes</taxon>
        <taxon>Kineosporiales</taxon>
        <taxon>Kineosporiaceae</taxon>
        <taxon>Kineococcus</taxon>
    </lineage>
</organism>
<dbReference type="AlphaFoldDB" id="A0A7Y9DKG9"/>
<feature type="transmembrane region" description="Helical" evidence="2">
    <location>
        <begin position="44"/>
        <end position="64"/>
    </location>
</feature>
<evidence type="ECO:0000256" key="1">
    <source>
        <dbReference type="SAM" id="MobiDB-lite"/>
    </source>
</evidence>